<accession>A0AAD8UXM4</accession>
<feature type="signal peptide" evidence="1">
    <location>
        <begin position="1"/>
        <end position="19"/>
    </location>
</feature>
<reference evidence="2" key="1">
    <citation type="submission" date="2021-06" db="EMBL/GenBank/DDBJ databases">
        <title>Comparative genomics, transcriptomics and evolutionary studies reveal genomic signatures of adaptation to plant cell wall in hemibiotrophic fungi.</title>
        <authorList>
            <consortium name="DOE Joint Genome Institute"/>
            <person name="Baroncelli R."/>
            <person name="Diaz J.F."/>
            <person name="Benocci T."/>
            <person name="Peng M."/>
            <person name="Battaglia E."/>
            <person name="Haridas S."/>
            <person name="Andreopoulos W."/>
            <person name="Labutti K."/>
            <person name="Pangilinan J."/>
            <person name="Floch G.L."/>
            <person name="Makela M.R."/>
            <person name="Henrissat B."/>
            <person name="Grigoriev I.V."/>
            <person name="Crouch J.A."/>
            <person name="De Vries R.P."/>
            <person name="Sukno S.A."/>
            <person name="Thon M.R."/>
        </authorList>
    </citation>
    <scope>NUCLEOTIDE SEQUENCE</scope>
    <source>
        <strain evidence="2">CBS 125086</strain>
    </source>
</reference>
<proteinExistence type="predicted"/>
<keyword evidence="1" id="KW-0732">Signal</keyword>
<name>A0AAD8UXM4_9PEZI</name>
<organism evidence="2 3">
    <name type="scientific">Colletotrichum navitas</name>
    <dbReference type="NCBI Taxonomy" id="681940"/>
    <lineage>
        <taxon>Eukaryota</taxon>
        <taxon>Fungi</taxon>
        <taxon>Dikarya</taxon>
        <taxon>Ascomycota</taxon>
        <taxon>Pezizomycotina</taxon>
        <taxon>Sordariomycetes</taxon>
        <taxon>Hypocreomycetidae</taxon>
        <taxon>Glomerellales</taxon>
        <taxon>Glomerellaceae</taxon>
        <taxon>Colletotrichum</taxon>
        <taxon>Colletotrichum graminicola species complex</taxon>
    </lineage>
</organism>
<dbReference type="Proteomes" id="UP001230504">
    <property type="component" value="Unassembled WGS sequence"/>
</dbReference>
<protein>
    <submittedName>
        <fullName evidence="2">Uncharacterized protein</fullName>
    </submittedName>
</protein>
<comment type="caution">
    <text evidence="2">The sequence shown here is derived from an EMBL/GenBank/DDBJ whole genome shotgun (WGS) entry which is preliminary data.</text>
</comment>
<evidence type="ECO:0000313" key="3">
    <source>
        <dbReference type="Proteomes" id="UP001230504"/>
    </source>
</evidence>
<sequence>MKAFTVLLNLALACSAAAAAVPSELSGLEERSCGKAGAPCVYGDDCCVFCGLDRKCTDTISTCVDKGLFPVSGASSCCSRAVDKNGNCT</sequence>
<dbReference type="RefSeq" id="XP_060406665.1">
    <property type="nucleotide sequence ID" value="XM_060562056.1"/>
</dbReference>
<evidence type="ECO:0000256" key="1">
    <source>
        <dbReference type="SAM" id="SignalP"/>
    </source>
</evidence>
<evidence type="ECO:0000313" key="2">
    <source>
        <dbReference type="EMBL" id="KAK1561470.1"/>
    </source>
</evidence>
<dbReference type="EMBL" id="JAHLJV010000297">
    <property type="protein sequence ID" value="KAK1561470.1"/>
    <property type="molecule type" value="Genomic_DNA"/>
</dbReference>
<feature type="chain" id="PRO_5041913848" evidence="1">
    <location>
        <begin position="20"/>
        <end position="89"/>
    </location>
</feature>
<gene>
    <name evidence="2" type="ORF">LY79DRAFT_620613</name>
</gene>
<dbReference type="AlphaFoldDB" id="A0AAD8UXM4"/>
<dbReference type="GeneID" id="85446296"/>
<keyword evidence="3" id="KW-1185">Reference proteome</keyword>